<dbReference type="GO" id="GO:0005829">
    <property type="term" value="C:cytosol"/>
    <property type="evidence" value="ECO:0007669"/>
    <property type="project" value="TreeGrafter"/>
</dbReference>
<accession>M2Q239</accession>
<dbReference type="STRING" id="999415.HMPREF9943_00743"/>
<keyword evidence="3" id="KW-1185">Reference proteome</keyword>
<dbReference type="InterPro" id="IPR005583">
    <property type="entry name" value="YaaA"/>
</dbReference>
<dbReference type="PANTHER" id="PTHR30283:SF4">
    <property type="entry name" value="PEROXIDE STRESS RESISTANCE PROTEIN YAAA"/>
    <property type="match status" value="1"/>
</dbReference>
<dbReference type="NCBIfam" id="NF002543">
    <property type="entry name" value="PRK02101.1-4"/>
    <property type="match status" value="1"/>
</dbReference>
<evidence type="ECO:0000256" key="1">
    <source>
        <dbReference type="HAMAP-Rule" id="MF_00652"/>
    </source>
</evidence>
<dbReference type="Pfam" id="PF03883">
    <property type="entry name" value="H2O2_YaaD"/>
    <property type="match status" value="1"/>
</dbReference>
<protein>
    <recommendedName>
        <fullName evidence="1">UPF0246 protein HMPREF9943_00743</fullName>
    </recommendedName>
</protein>
<reference evidence="2 3" key="1">
    <citation type="submission" date="2013-02" db="EMBL/GenBank/DDBJ databases">
        <title>The Genome Sequence of Lactobacillus catenaformis F0143.</title>
        <authorList>
            <consortium name="The Broad Institute Genome Sequencing Platform"/>
            <person name="Earl A."/>
            <person name="Ward D."/>
            <person name="Feldgarden M."/>
            <person name="Gevers D."/>
            <person name="Izard J."/>
            <person name="Blanton J.M."/>
            <person name="Mathney J."/>
            <person name="Dewhirst F.E."/>
            <person name="Young S.K."/>
            <person name="Zeng Q."/>
            <person name="Gargeya S."/>
            <person name="Fitzgerald M."/>
            <person name="Haas B."/>
            <person name="Abouelleil A."/>
            <person name="Alvarado L."/>
            <person name="Arachchi H.M."/>
            <person name="Berlin A."/>
            <person name="Chapman S.B."/>
            <person name="Gearin G."/>
            <person name="Goldberg J."/>
            <person name="Griggs A."/>
            <person name="Gujja S."/>
            <person name="Hansen M."/>
            <person name="Heiman D."/>
            <person name="Howarth C."/>
            <person name="Larimer J."/>
            <person name="Lui A."/>
            <person name="MacDonald P.J.P."/>
            <person name="McCowen C."/>
            <person name="Montmayeur A."/>
            <person name="Murphy C."/>
            <person name="Neiman D."/>
            <person name="Pearson M."/>
            <person name="Priest M."/>
            <person name="Roberts A."/>
            <person name="Saif S."/>
            <person name="Shea T."/>
            <person name="Sisk P."/>
            <person name="Stolte C."/>
            <person name="Sykes S."/>
            <person name="Wortman J."/>
            <person name="Nusbaum C."/>
            <person name="Birren B."/>
        </authorList>
    </citation>
    <scope>NUCLEOTIDE SEQUENCE [LARGE SCALE GENOMIC DNA]</scope>
    <source>
        <strain evidence="2 3">OT 569</strain>
    </source>
</reference>
<dbReference type="BioCyc" id="ECAT999415-HMP:GTTI-765-MONOMER"/>
<comment type="caution">
    <text evidence="2">The sequence shown here is derived from an EMBL/GenBank/DDBJ whole genome shotgun (WGS) entry which is preliminary data.</text>
</comment>
<evidence type="ECO:0000313" key="3">
    <source>
        <dbReference type="Proteomes" id="UP000011758"/>
    </source>
</evidence>
<organism evidence="2 3">
    <name type="scientific">Eggerthia catenaformis OT 569 = DSM 20559</name>
    <dbReference type="NCBI Taxonomy" id="999415"/>
    <lineage>
        <taxon>Bacteria</taxon>
        <taxon>Bacillati</taxon>
        <taxon>Bacillota</taxon>
        <taxon>Erysipelotrichia</taxon>
        <taxon>Erysipelotrichales</taxon>
        <taxon>Coprobacillaceae</taxon>
        <taxon>Eggerthia</taxon>
    </lineage>
</organism>
<dbReference type="PATRIC" id="fig|999415.3.peg.745"/>
<dbReference type="OrthoDB" id="9777133at2"/>
<dbReference type="EMBL" id="AGEJ01000012">
    <property type="protein sequence ID" value="EMD16965.1"/>
    <property type="molecule type" value="Genomic_DNA"/>
</dbReference>
<dbReference type="RefSeq" id="WP_004802158.1">
    <property type="nucleotide sequence ID" value="NZ_KB446647.1"/>
</dbReference>
<proteinExistence type="inferred from homology"/>
<comment type="similarity">
    <text evidence="1">Belongs to the UPF0246 family.</text>
</comment>
<dbReference type="GO" id="GO:0033194">
    <property type="term" value="P:response to hydroperoxide"/>
    <property type="evidence" value="ECO:0007669"/>
    <property type="project" value="TreeGrafter"/>
</dbReference>
<gene>
    <name evidence="2" type="ORF">HMPREF9943_00743</name>
</gene>
<sequence>MRIILSPAKNMIFDDSLGYSDLPVYLTKSYKLLNYLQSLSYEELKELWKCNDKLVLLNQERIRMMNLKQALSPAVLSYDGLVFKHMAPQIFSTGAFDYIQKHLRILSAFYGVLKPLDGICLYRLEMQSRAGINDTKSLYDYWDDLIYREVIDEDHLIINLASKEYSKCVENYLQENDHMIHIVFGEYKEGKIITKATKAKMARGAMVRFMAENRIADKEDIKKFNDYHYLFDDSLSTESLYYFIENKE</sequence>
<evidence type="ECO:0000313" key="2">
    <source>
        <dbReference type="EMBL" id="EMD16965.1"/>
    </source>
</evidence>
<dbReference type="AlphaFoldDB" id="M2Q239"/>
<name>M2Q239_9FIRM</name>
<dbReference type="HAMAP" id="MF_00652">
    <property type="entry name" value="UPF0246"/>
    <property type="match status" value="1"/>
</dbReference>
<dbReference type="Proteomes" id="UP000011758">
    <property type="component" value="Unassembled WGS sequence"/>
</dbReference>
<dbReference type="PANTHER" id="PTHR30283">
    <property type="entry name" value="PEROXIDE STRESS RESPONSE PROTEIN YAAA"/>
    <property type="match status" value="1"/>
</dbReference>
<dbReference type="eggNOG" id="COG3022">
    <property type="taxonomic scope" value="Bacteria"/>
</dbReference>